<dbReference type="SUPFAM" id="SSF51735">
    <property type="entry name" value="NAD(P)-binding Rossmann-fold domains"/>
    <property type="match status" value="1"/>
</dbReference>
<dbReference type="PANTHER" id="PTHR43899">
    <property type="entry name" value="RH59310P"/>
    <property type="match status" value="1"/>
</dbReference>
<reference evidence="5" key="1">
    <citation type="submission" date="2023-07" db="EMBL/GenBank/DDBJ databases">
        <authorList>
            <consortium name="AG Swart"/>
            <person name="Singh M."/>
            <person name="Singh A."/>
            <person name="Seah K."/>
            <person name="Emmerich C."/>
        </authorList>
    </citation>
    <scope>NUCLEOTIDE SEQUENCE</scope>
    <source>
        <strain evidence="5">DP1</strain>
    </source>
</reference>
<dbReference type="InterPro" id="IPR002347">
    <property type="entry name" value="SDR_fam"/>
</dbReference>
<proteinExistence type="inferred from homology"/>
<keyword evidence="4" id="KW-0812">Transmembrane</keyword>
<evidence type="ECO:0000313" key="6">
    <source>
        <dbReference type="Proteomes" id="UP001295684"/>
    </source>
</evidence>
<evidence type="ECO:0000256" key="4">
    <source>
        <dbReference type="SAM" id="Phobius"/>
    </source>
</evidence>
<dbReference type="PRINTS" id="PR00081">
    <property type="entry name" value="GDHRDH"/>
</dbReference>
<protein>
    <submittedName>
        <fullName evidence="5">Uncharacterized protein</fullName>
    </submittedName>
</protein>
<keyword evidence="6" id="KW-1185">Reference proteome</keyword>
<keyword evidence="4" id="KW-1133">Transmembrane helix</keyword>
<sequence>MTDSVSLTQKELMLNAGIALGILIPLFFCCSFWTVVFYIGAIRLIGNISFLYRTVKEYYLTKQLDLSQRYGEGTYALITGGANGIGLEYANQLAKMNFNLVIIDLNQEALDKAKEDITKASPIKVSTIQADITRLRSIADYNDLLKPLRSFDISVLINNVGAASTLPFNEATPSFVSTIMDLNIVSVVAFTSLFYERLLARTNGDKRSAIITVSSSSSYYPVPNFFLYSATKGFASYFMSTFMKEKSPKIDALTACPGFVSTSMTGYRKDSITIGPDLCVKNSLRSLGNFSTTEVTYKVRIMISGIMQGIWYIDSCLFNKFLESLGTSDANKKAFEVMSKRERQLFKD</sequence>
<organism evidence="5 6">
    <name type="scientific">Euplotes crassus</name>
    <dbReference type="NCBI Taxonomy" id="5936"/>
    <lineage>
        <taxon>Eukaryota</taxon>
        <taxon>Sar</taxon>
        <taxon>Alveolata</taxon>
        <taxon>Ciliophora</taxon>
        <taxon>Intramacronucleata</taxon>
        <taxon>Spirotrichea</taxon>
        <taxon>Hypotrichia</taxon>
        <taxon>Euplotida</taxon>
        <taxon>Euplotidae</taxon>
        <taxon>Moneuplotes</taxon>
    </lineage>
</organism>
<dbReference type="InterPro" id="IPR051019">
    <property type="entry name" value="VLCFA-Steroid_DH"/>
</dbReference>
<evidence type="ECO:0000313" key="5">
    <source>
        <dbReference type="EMBL" id="CAI2374393.1"/>
    </source>
</evidence>
<feature type="transmembrane region" description="Helical" evidence="4">
    <location>
        <begin position="12"/>
        <end position="39"/>
    </location>
</feature>
<comment type="similarity">
    <text evidence="2">Belongs to the short-chain dehydrogenases/reductases (SDR) family.</text>
</comment>
<dbReference type="GO" id="GO:0016491">
    <property type="term" value="F:oxidoreductase activity"/>
    <property type="evidence" value="ECO:0007669"/>
    <property type="project" value="UniProtKB-KW"/>
</dbReference>
<dbReference type="InterPro" id="IPR020904">
    <property type="entry name" value="Sc_DH/Rdtase_CS"/>
</dbReference>
<dbReference type="AlphaFoldDB" id="A0AAD2CZ93"/>
<dbReference type="EMBL" id="CAMPGE010015790">
    <property type="protein sequence ID" value="CAI2374393.1"/>
    <property type="molecule type" value="Genomic_DNA"/>
</dbReference>
<evidence type="ECO:0000256" key="1">
    <source>
        <dbReference type="ARBA" id="ARBA00004240"/>
    </source>
</evidence>
<dbReference type="Gene3D" id="3.40.50.720">
    <property type="entry name" value="NAD(P)-binding Rossmann-like Domain"/>
    <property type="match status" value="1"/>
</dbReference>
<name>A0AAD2CZ93_EUPCR</name>
<comment type="subcellular location">
    <subcellularLocation>
        <location evidence="1">Endoplasmic reticulum</location>
    </subcellularLocation>
</comment>
<evidence type="ECO:0000256" key="3">
    <source>
        <dbReference type="ARBA" id="ARBA00023002"/>
    </source>
</evidence>
<comment type="caution">
    <text evidence="5">The sequence shown here is derived from an EMBL/GenBank/DDBJ whole genome shotgun (WGS) entry which is preliminary data.</text>
</comment>
<evidence type="ECO:0000256" key="2">
    <source>
        <dbReference type="ARBA" id="ARBA00006484"/>
    </source>
</evidence>
<dbReference type="Pfam" id="PF00106">
    <property type="entry name" value="adh_short"/>
    <property type="match status" value="1"/>
</dbReference>
<dbReference type="Proteomes" id="UP001295684">
    <property type="component" value="Unassembled WGS sequence"/>
</dbReference>
<gene>
    <name evidence="5" type="ORF">ECRASSUSDP1_LOCUS15745</name>
</gene>
<dbReference type="GO" id="GO:0005783">
    <property type="term" value="C:endoplasmic reticulum"/>
    <property type="evidence" value="ECO:0007669"/>
    <property type="project" value="UniProtKB-SubCell"/>
</dbReference>
<accession>A0AAD2CZ93</accession>
<dbReference type="InterPro" id="IPR036291">
    <property type="entry name" value="NAD(P)-bd_dom_sf"/>
</dbReference>
<keyword evidence="4" id="KW-0472">Membrane</keyword>
<dbReference type="PANTHER" id="PTHR43899:SF13">
    <property type="entry name" value="RH59310P"/>
    <property type="match status" value="1"/>
</dbReference>
<keyword evidence="3" id="KW-0560">Oxidoreductase</keyword>
<dbReference type="PROSITE" id="PS00061">
    <property type="entry name" value="ADH_SHORT"/>
    <property type="match status" value="1"/>
</dbReference>